<dbReference type="GO" id="GO:0042805">
    <property type="term" value="F:actinin binding"/>
    <property type="evidence" value="ECO:0007669"/>
    <property type="project" value="TreeGrafter"/>
</dbReference>
<dbReference type="SMR" id="A0A5F9C6S7"/>
<feature type="domain" description="LIM zinc-binding" evidence="8">
    <location>
        <begin position="2"/>
        <end position="58"/>
    </location>
</feature>
<evidence type="ECO:0000256" key="2">
    <source>
        <dbReference type="ARBA" id="ARBA00022723"/>
    </source>
</evidence>
<evidence type="ECO:0000256" key="4">
    <source>
        <dbReference type="ARBA" id="ARBA00022833"/>
    </source>
</evidence>
<dbReference type="PANTHER" id="PTHR24215">
    <property type="entry name" value="RHO-GTPASE-ACTIVATING PROTEIN LRG1"/>
    <property type="match status" value="1"/>
</dbReference>
<accession>A0A5F9C6S7</accession>
<sequence>EIYCKSCQGNMYGSKAGKPWHKTCFQCGKCGKSLESITLAEKEGEIYYKGCYAKNFGPKRFGYGQGAGALVHTQ</sequence>
<evidence type="ECO:0000256" key="7">
    <source>
        <dbReference type="PROSITE-ProRule" id="PRU00125"/>
    </source>
</evidence>
<dbReference type="SUPFAM" id="SSF57716">
    <property type="entry name" value="Glucocorticoid receptor-like (DNA-binding domain)"/>
    <property type="match status" value="1"/>
</dbReference>
<organism evidence="9 10">
    <name type="scientific">Oryctolagus cuniculus</name>
    <name type="common">Rabbit</name>
    <dbReference type="NCBI Taxonomy" id="9986"/>
    <lineage>
        <taxon>Eukaryota</taxon>
        <taxon>Metazoa</taxon>
        <taxon>Chordata</taxon>
        <taxon>Craniata</taxon>
        <taxon>Vertebrata</taxon>
        <taxon>Euteleostomi</taxon>
        <taxon>Mammalia</taxon>
        <taxon>Eutheria</taxon>
        <taxon>Euarchontoglires</taxon>
        <taxon>Glires</taxon>
        <taxon>Lagomorpha</taxon>
        <taxon>Leporidae</taxon>
        <taxon>Oryctolagus</taxon>
    </lineage>
</organism>
<keyword evidence="5 7" id="KW-0440">LIM domain</keyword>
<dbReference type="Proteomes" id="UP000001811">
    <property type="component" value="Chromosome 12"/>
</dbReference>
<proteinExistence type="predicted"/>
<dbReference type="InterPro" id="IPR001781">
    <property type="entry name" value="Znf_LIM"/>
</dbReference>
<evidence type="ECO:0000259" key="8">
    <source>
        <dbReference type="PROSITE" id="PS50023"/>
    </source>
</evidence>
<dbReference type="Ensembl" id="ENSOCUT00000058827.1">
    <property type="protein sequence ID" value="ENSOCUP00000033355.1"/>
    <property type="gene ID" value="ENSOCUG00000032983.1"/>
</dbReference>
<dbReference type="GO" id="GO:0045214">
    <property type="term" value="P:sarcomere organization"/>
    <property type="evidence" value="ECO:0007669"/>
    <property type="project" value="TreeGrafter"/>
</dbReference>
<dbReference type="FunFam" id="2.10.110.10:FF:000001">
    <property type="entry name" value="Cysteine and glycine-rich protein 1"/>
    <property type="match status" value="1"/>
</dbReference>
<keyword evidence="10" id="KW-1185">Reference proteome</keyword>
<dbReference type="Pfam" id="PF00412">
    <property type="entry name" value="LIM"/>
    <property type="match status" value="1"/>
</dbReference>
<dbReference type="GO" id="GO:0060537">
    <property type="term" value="P:muscle tissue development"/>
    <property type="evidence" value="ECO:0007669"/>
    <property type="project" value="TreeGrafter"/>
</dbReference>
<keyword evidence="6" id="KW-0539">Nucleus</keyword>
<dbReference type="GeneTree" id="ENSGT00940000154980"/>
<evidence type="ECO:0000256" key="5">
    <source>
        <dbReference type="ARBA" id="ARBA00023038"/>
    </source>
</evidence>
<reference evidence="9 10" key="1">
    <citation type="journal article" date="2011" name="Nature">
        <title>A high-resolution map of human evolutionary constraint using 29 mammals.</title>
        <authorList>
            <person name="Lindblad-Toh K."/>
            <person name="Garber M."/>
            <person name="Zuk O."/>
            <person name="Lin M.F."/>
            <person name="Parker B.J."/>
            <person name="Washietl S."/>
            <person name="Kheradpour P."/>
            <person name="Ernst J."/>
            <person name="Jordan G."/>
            <person name="Mauceli E."/>
            <person name="Ward L.D."/>
            <person name="Lowe C.B."/>
            <person name="Holloway A.K."/>
            <person name="Clamp M."/>
            <person name="Gnerre S."/>
            <person name="Alfoldi J."/>
            <person name="Beal K."/>
            <person name="Chang J."/>
            <person name="Clawson H."/>
            <person name="Cuff J."/>
            <person name="Di Palma F."/>
            <person name="Fitzgerald S."/>
            <person name="Flicek P."/>
            <person name="Guttman M."/>
            <person name="Hubisz M.J."/>
            <person name="Jaffe D.B."/>
            <person name="Jungreis I."/>
            <person name="Kent W.J."/>
            <person name="Kostka D."/>
            <person name="Lara M."/>
            <person name="Martins A.L."/>
            <person name="Massingham T."/>
            <person name="Moltke I."/>
            <person name="Raney B.J."/>
            <person name="Rasmussen M.D."/>
            <person name="Robinson J."/>
            <person name="Stark A."/>
            <person name="Vilella A.J."/>
            <person name="Wen J."/>
            <person name="Xie X."/>
            <person name="Zody M.C."/>
            <person name="Baldwin J."/>
            <person name="Bloom T."/>
            <person name="Chin C.W."/>
            <person name="Heiman D."/>
            <person name="Nicol R."/>
            <person name="Nusbaum C."/>
            <person name="Young S."/>
            <person name="Wilkinson J."/>
            <person name="Worley K.C."/>
            <person name="Kovar C.L."/>
            <person name="Muzny D.M."/>
            <person name="Gibbs R.A."/>
            <person name="Cree A."/>
            <person name="Dihn H.H."/>
            <person name="Fowler G."/>
            <person name="Jhangiani S."/>
            <person name="Joshi V."/>
            <person name="Lee S."/>
            <person name="Lewis L.R."/>
            <person name="Nazareth L.V."/>
            <person name="Okwuonu G."/>
            <person name="Santibanez J."/>
            <person name="Warren W.C."/>
            <person name="Mardis E.R."/>
            <person name="Weinstock G.M."/>
            <person name="Wilson R.K."/>
            <person name="Delehaunty K."/>
            <person name="Dooling D."/>
            <person name="Fronik C."/>
            <person name="Fulton L."/>
            <person name="Fulton B."/>
            <person name="Graves T."/>
            <person name="Minx P."/>
            <person name="Sodergren E."/>
            <person name="Birney E."/>
            <person name="Margulies E.H."/>
            <person name="Herrero J."/>
            <person name="Green E.D."/>
            <person name="Haussler D."/>
            <person name="Siepel A."/>
            <person name="Goldman N."/>
            <person name="Pollard K.S."/>
            <person name="Pedersen J.S."/>
            <person name="Lander E.S."/>
            <person name="Kellis M."/>
        </authorList>
    </citation>
    <scope>NUCLEOTIDE SEQUENCE [LARGE SCALE GENOMIC DNA]</scope>
    <source>
        <strain evidence="9 10">Thorbecke inbred</strain>
    </source>
</reference>
<evidence type="ECO:0000256" key="1">
    <source>
        <dbReference type="ARBA" id="ARBA00004123"/>
    </source>
</evidence>
<dbReference type="GO" id="GO:0046872">
    <property type="term" value="F:metal ion binding"/>
    <property type="evidence" value="ECO:0007669"/>
    <property type="project" value="UniProtKB-KW"/>
</dbReference>
<evidence type="ECO:0000313" key="10">
    <source>
        <dbReference type="Proteomes" id="UP000001811"/>
    </source>
</evidence>
<evidence type="ECO:0000256" key="3">
    <source>
        <dbReference type="ARBA" id="ARBA00022737"/>
    </source>
</evidence>
<dbReference type="GO" id="GO:0005634">
    <property type="term" value="C:nucleus"/>
    <property type="evidence" value="ECO:0007669"/>
    <property type="project" value="UniProtKB-SubCell"/>
</dbReference>
<dbReference type="GO" id="GO:0030018">
    <property type="term" value="C:Z disc"/>
    <property type="evidence" value="ECO:0007669"/>
    <property type="project" value="TreeGrafter"/>
</dbReference>
<dbReference type="Gene3D" id="2.10.110.10">
    <property type="entry name" value="Cysteine Rich Protein"/>
    <property type="match status" value="1"/>
</dbReference>
<reference evidence="9" key="2">
    <citation type="submission" date="2025-05" db="UniProtKB">
        <authorList>
            <consortium name="Ensembl"/>
        </authorList>
    </citation>
    <scope>IDENTIFICATION</scope>
    <source>
        <strain evidence="9">Thorbecke</strain>
    </source>
</reference>
<dbReference type="GO" id="GO:0008307">
    <property type="term" value="F:structural constituent of muscle"/>
    <property type="evidence" value="ECO:0007669"/>
    <property type="project" value="TreeGrafter"/>
</dbReference>
<keyword evidence="4 7" id="KW-0862">Zinc</keyword>
<dbReference type="PROSITE" id="PS50023">
    <property type="entry name" value="LIM_DOMAIN_2"/>
    <property type="match status" value="1"/>
</dbReference>
<evidence type="ECO:0000313" key="9">
    <source>
        <dbReference type="Ensembl" id="ENSOCUP00000028754.1"/>
    </source>
</evidence>
<dbReference type="EMBL" id="AAGW02029290">
    <property type="status" value="NOT_ANNOTATED_CDS"/>
    <property type="molecule type" value="Genomic_DNA"/>
</dbReference>
<dbReference type="Bgee" id="ENSOCUG00000030465">
    <property type="expression patterns" value="Expressed in blood"/>
</dbReference>
<name>A0A5F9C6S7_RABIT</name>
<protein>
    <recommendedName>
        <fullName evidence="8">LIM zinc-binding domain-containing protein</fullName>
    </recommendedName>
</protein>
<keyword evidence="2 7" id="KW-0479">Metal-binding</keyword>
<dbReference type="AlphaFoldDB" id="A0A5F9C6S7"/>
<dbReference type="Ensembl" id="ENSOCUT00000048555.1">
    <property type="protein sequence ID" value="ENSOCUP00000028754.1"/>
    <property type="gene ID" value="ENSOCUG00000030465.1"/>
</dbReference>
<dbReference type="SMART" id="SM00132">
    <property type="entry name" value="LIM"/>
    <property type="match status" value="1"/>
</dbReference>
<comment type="subcellular location">
    <subcellularLocation>
        <location evidence="1">Nucleus</location>
    </subcellularLocation>
</comment>
<evidence type="ECO:0000256" key="6">
    <source>
        <dbReference type="ARBA" id="ARBA00023242"/>
    </source>
</evidence>
<dbReference type="PANTHER" id="PTHR24215:SF35">
    <property type="entry name" value="MUSCLE LIM PROTEIN MLP84B"/>
    <property type="match status" value="1"/>
</dbReference>
<keyword evidence="3" id="KW-0677">Repeat</keyword>